<dbReference type="GeneID" id="97541178"/>
<evidence type="ECO:0000313" key="2">
    <source>
        <dbReference type="EMBL" id="CCO46256.1"/>
    </source>
</evidence>
<evidence type="ECO:0000256" key="1">
    <source>
        <dbReference type="SAM" id="Phobius"/>
    </source>
</evidence>
<evidence type="ECO:0000313" key="3">
    <source>
        <dbReference type="Proteomes" id="UP000018211"/>
    </source>
</evidence>
<sequence length="119" mass="13729">MPAQKLTPARLTQIVVMLLILIAAFTWRTLDQDQGNIINCVVKTCQFSLNKQPFEIRVTEHDIYIVGDSDKFRVSVNNNIVSADKNNSNWLISKQQKYDHILITNKENGDYVKVIHKEK</sequence>
<dbReference type="Proteomes" id="UP000018211">
    <property type="component" value="Unassembled WGS sequence"/>
</dbReference>
<dbReference type="AlphaFoldDB" id="A0AAV2VP99"/>
<dbReference type="RefSeq" id="WP_022550734.1">
    <property type="nucleotide sequence ID" value="NZ_LK391965.1"/>
</dbReference>
<proteinExistence type="predicted"/>
<comment type="caution">
    <text evidence="2">The sequence shown here is derived from an EMBL/GenBank/DDBJ whole genome shotgun (WGS) entry which is preliminary data.</text>
</comment>
<reference evidence="2 3" key="1">
    <citation type="journal article" date="2013" name="ISME J.">
        <title>Comparative genomics of pathogenic lineages of Vibrio nigripulchritudo identifies virulence-associated traits.</title>
        <authorList>
            <person name="Goudenege D."/>
            <person name="Labreuche Y."/>
            <person name="Krin E."/>
            <person name="Ansquer D."/>
            <person name="Mangenot S."/>
            <person name="Calteau A."/>
            <person name="Medigue C."/>
            <person name="Mazel D."/>
            <person name="Polz M.F."/>
            <person name="Le Roux F."/>
        </authorList>
    </citation>
    <scope>NUCLEOTIDE SEQUENCE [LARGE SCALE GENOMIC DNA]</scope>
    <source>
        <strain evidence="2 3">SOn1</strain>
    </source>
</reference>
<keyword evidence="1" id="KW-1133">Transmembrane helix</keyword>
<gene>
    <name evidence="2" type="ORF">VIBNISOn1_1720056</name>
</gene>
<dbReference type="EMBL" id="CAOF01000082">
    <property type="protein sequence ID" value="CCO46256.1"/>
    <property type="molecule type" value="Genomic_DNA"/>
</dbReference>
<protein>
    <submittedName>
        <fullName evidence="2">Uncharacterized protein</fullName>
    </submittedName>
</protein>
<name>A0AAV2VP99_9VIBR</name>
<organism evidence="2 3">
    <name type="scientific">Vibrio nigripulchritudo SOn1</name>
    <dbReference type="NCBI Taxonomy" id="1238450"/>
    <lineage>
        <taxon>Bacteria</taxon>
        <taxon>Pseudomonadati</taxon>
        <taxon>Pseudomonadota</taxon>
        <taxon>Gammaproteobacteria</taxon>
        <taxon>Vibrionales</taxon>
        <taxon>Vibrionaceae</taxon>
        <taxon>Vibrio</taxon>
    </lineage>
</organism>
<keyword evidence="1" id="KW-0812">Transmembrane</keyword>
<keyword evidence="1" id="KW-0472">Membrane</keyword>
<accession>A0AAV2VP99</accession>
<feature type="transmembrane region" description="Helical" evidence="1">
    <location>
        <begin position="12"/>
        <end position="30"/>
    </location>
</feature>